<evidence type="ECO:0000313" key="4">
    <source>
        <dbReference type="EMBL" id="NNG34987.1"/>
    </source>
</evidence>
<dbReference type="AlphaFoldDB" id="A0A849A4J7"/>
<keyword evidence="5" id="KW-1185">Reference proteome</keyword>
<name>A0A849A4J7_9ACTN</name>
<keyword evidence="1" id="KW-0238">DNA-binding</keyword>
<evidence type="ECO:0000256" key="1">
    <source>
        <dbReference type="ARBA" id="ARBA00023125"/>
    </source>
</evidence>
<accession>A0A849A4J7</accession>
<sequence length="113" mass="12397">MATQTTVTLIDDIDGSEAAETVEFAIDGAAYEIDLNDKNAKKLRDAVANYVAHGRHVSRANTGVRRRGAKAAATRNSREQLQAIRDWARRQGYEVSDRGRIAANIVEAFEAAH</sequence>
<evidence type="ECO:0000259" key="2">
    <source>
        <dbReference type="Pfam" id="PF11774"/>
    </source>
</evidence>
<gene>
    <name evidence="4" type="ORF">HKD39_04515</name>
</gene>
<feature type="domain" description="Lsr2 dimerization" evidence="2">
    <location>
        <begin position="1"/>
        <end position="57"/>
    </location>
</feature>
<reference evidence="4 5" key="1">
    <citation type="submission" date="2020-05" db="EMBL/GenBank/DDBJ databases">
        <title>Nakamurella sp. DB0629 isolated from air conditioner.</title>
        <authorList>
            <person name="Kim D.H."/>
            <person name="Kim D.-U."/>
        </authorList>
    </citation>
    <scope>NUCLEOTIDE SEQUENCE [LARGE SCALE GENOMIC DNA]</scope>
    <source>
        <strain evidence="4 5">DB0629</strain>
    </source>
</reference>
<dbReference type="RefSeq" id="WP_171198636.1">
    <property type="nucleotide sequence ID" value="NZ_JABEND010000002.1"/>
</dbReference>
<proteinExistence type="predicted"/>
<protein>
    <submittedName>
        <fullName evidence="4">Lsr2 family protein</fullName>
    </submittedName>
</protein>
<dbReference type="EMBL" id="JABEND010000002">
    <property type="protein sequence ID" value="NNG34987.1"/>
    <property type="molecule type" value="Genomic_DNA"/>
</dbReference>
<organism evidence="4 5">
    <name type="scientific">Nakamurella aerolata</name>
    <dbReference type="NCBI Taxonomy" id="1656892"/>
    <lineage>
        <taxon>Bacteria</taxon>
        <taxon>Bacillati</taxon>
        <taxon>Actinomycetota</taxon>
        <taxon>Actinomycetes</taxon>
        <taxon>Nakamurellales</taxon>
        <taxon>Nakamurellaceae</taxon>
        <taxon>Nakamurella</taxon>
    </lineage>
</organism>
<dbReference type="InterPro" id="IPR024412">
    <property type="entry name" value="Lsr2_dim_dom"/>
</dbReference>
<evidence type="ECO:0000259" key="3">
    <source>
        <dbReference type="Pfam" id="PF23359"/>
    </source>
</evidence>
<dbReference type="InterPro" id="IPR036625">
    <property type="entry name" value="E3-bd_dom_sf"/>
</dbReference>
<dbReference type="GO" id="GO:0003677">
    <property type="term" value="F:DNA binding"/>
    <property type="evidence" value="ECO:0007669"/>
    <property type="project" value="UniProtKB-KW"/>
</dbReference>
<dbReference type="GO" id="GO:0016746">
    <property type="term" value="F:acyltransferase activity"/>
    <property type="evidence" value="ECO:0007669"/>
    <property type="project" value="InterPro"/>
</dbReference>
<feature type="domain" description="Lsr2 DNA-binding" evidence="3">
    <location>
        <begin position="77"/>
        <end position="112"/>
    </location>
</feature>
<comment type="caution">
    <text evidence="4">The sequence shown here is derived from an EMBL/GenBank/DDBJ whole genome shotgun (WGS) entry which is preliminary data.</text>
</comment>
<dbReference type="InterPro" id="IPR042261">
    <property type="entry name" value="Lsr2-like_dimerization"/>
</dbReference>
<dbReference type="Gene3D" id="4.10.320.10">
    <property type="entry name" value="E3-binding domain"/>
    <property type="match status" value="1"/>
</dbReference>
<evidence type="ECO:0000313" key="5">
    <source>
        <dbReference type="Proteomes" id="UP000562984"/>
    </source>
</evidence>
<dbReference type="Pfam" id="PF11774">
    <property type="entry name" value="Lsr2"/>
    <property type="match status" value="1"/>
</dbReference>
<dbReference type="Pfam" id="PF23359">
    <property type="entry name" value="Lsr2_DNA-bd"/>
    <property type="match status" value="1"/>
</dbReference>
<dbReference type="InterPro" id="IPR055370">
    <property type="entry name" value="Lsr2_DNA-bd"/>
</dbReference>
<dbReference type="Gene3D" id="3.30.60.230">
    <property type="entry name" value="Lsr2, dimerization domain"/>
    <property type="match status" value="1"/>
</dbReference>
<dbReference type="Proteomes" id="UP000562984">
    <property type="component" value="Unassembled WGS sequence"/>
</dbReference>